<keyword evidence="2" id="KW-1185">Reference proteome</keyword>
<evidence type="ECO:0000313" key="2">
    <source>
        <dbReference type="Proteomes" id="UP000477722"/>
    </source>
</evidence>
<protein>
    <submittedName>
        <fullName evidence="1">Uncharacterized protein</fullName>
    </submittedName>
</protein>
<sequence length="129" mass="14133">MIEAELKARVRERCRTYELRAKGRDMLAALVRVPEIDGTFLEPETLAGVETDVGDALAGVRAVLAETGIADGDLIRERRPRWCLPHRDRPGGAVGTRDSRPACRGLHPAGLARSSVLRHERPGFLARTG</sequence>
<dbReference type="Proteomes" id="UP000477722">
    <property type="component" value="Unassembled WGS sequence"/>
</dbReference>
<comment type="caution">
    <text evidence="1">The sequence shown here is derived from an EMBL/GenBank/DDBJ whole genome shotgun (WGS) entry which is preliminary data.</text>
</comment>
<accession>A0A6G4WX86</accession>
<name>A0A6G4WX86_9ACTN</name>
<proteinExistence type="predicted"/>
<dbReference type="EMBL" id="JAAKZZ010000150">
    <property type="protein sequence ID" value="NGO69896.1"/>
    <property type="molecule type" value="Genomic_DNA"/>
</dbReference>
<dbReference type="AlphaFoldDB" id="A0A6G4WX86"/>
<gene>
    <name evidence="1" type="ORF">G5C65_16335</name>
</gene>
<organism evidence="1 2">
    <name type="scientific">Streptomyces boncukensis</name>
    <dbReference type="NCBI Taxonomy" id="2711219"/>
    <lineage>
        <taxon>Bacteria</taxon>
        <taxon>Bacillati</taxon>
        <taxon>Actinomycetota</taxon>
        <taxon>Actinomycetes</taxon>
        <taxon>Kitasatosporales</taxon>
        <taxon>Streptomycetaceae</taxon>
        <taxon>Streptomyces</taxon>
    </lineage>
</organism>
<evidence type="ECO:0000313" key="1">
    <source>
        <dbReference type="EMBL" id="NGO69896.1"/>
    </source>
</evidence>
<reference evidence="1 2" key="1">
    <citation type="submission" date="2020-02" db="EMBL/GenBank/DDBJ databases">
        <title>Whole-genome analyses of novel actinobacteria.</title>
        <authorList>
            <person name="Sahin N."/>
            <person name="Tatar D."/>
        </authorList>
    </citation>
    <scope>NUCLEOTIDE SEQUENCE [LARGE SCALE GENOMIC DNA]</scope>
    <source>
        <strain evidence="1 2">SB3404</strain>
    </source>
</reference>
<dbReference type="RefSeq" id="WP_165299575.1">
    <property type="nucleotide sequence ID" value="NZ_JAAKZZ010000150.1"/>
</dbReference>